<dbReference type="EMBL" id="JAEPLE010000003">
    <property type="protein sequence ID" value="MBO6988441.1"/>
    <property type="molecule type" value="Genomic_DNA"/>
</dbReference>
<name>A0A9D9BX26_PROMR</name>
<protein>
    <submittedName>
        <fullName evidence="1">Uncharacterized protein</fullName>
    </submittedName>
</protein>
<dbReference type="AlphaFoldDB" id="A0A9D9BX26"/>
<proteinExistence type="predicted"/>
<organism evidence="1">
    <name type="scientific">Prochlorococcus marinus XMU1424</name>
    <dbReference type="NCBI Taxonomy" id="2774497"/>
    <lineage>
        <taxon>Bacteria</taxon>
        <taxon>Bacillati</taxon>
        <taxon>Cyanobacteriota</taxon>
        <taxon>Cyanophyceae</taxon>
        <taxon>Synechococcales</taxon>
        <taxon>Prochlorococcaceae</taxon>
        <taxon>Prochlorococcus</taxon>
    </lineage>
</organism>
<evidence type="ECO:0000313" key="1">
    <source>
        <dbReference type="EMBL" id="MBO6988441.1"/>
    </source>
</evidence>
<gene>
    <name evidence="1" type="ORF">JJ833_06210</name>
</gene>
<accession>A0A9D9BX26</accession>
<sequence>MGKRIPTKEEVQISIDENSSEPRQIIISNPTRYAKGKEKTSRIWVEVKCSEHGPYTTPIRLDTLLKIKNRCYECGVKRRVDKRTRSEDEIKKSVKKWSKERNFPVNFVGVSNDRKTTFLQCDLHGRKEKSTGKVVERGQLCEECAAELPAGGHYSFEEKLSLYMKKYNPPLVIPLREGPRKYKNGKIKPRDIFYQCLHCNQEFPTSWTNIYHNGIKGCSACLAEIRGKKQVTDIEEIQNRLKVRNIEIFNINEYKGTHYPLDLVCTKCKTKKKLKINTVLTSKSGMSCKCTRAIPNVCHDYIFNHLFDLYPDTITRKFFKNKKIEADIFIPSKNLIVEVKYGDSPFGRENAKGQSKRRYEHIIKQAENYAELNCDVIYLIIAEAKNIELIPNLIKKFEYYSLDDVASLKKKPLKFTDKLLKELFSLYQTPFVIRSKDVIENKEKALIREKLKKFLKNNNLIYPSQKYIKKQVGYSQKKVDSALWIKRGSKMKDRIAACHYWFGLQVTAIRKLQN</sequence>
<reference evidence="1" key="1">
    <citation type="journal article" date="2021" name="Front. Mar. Sci.">
        <title>Genomes of Diverse Isolates of Prochlorococcus High-Light-Adapted Clade II in the Western Pacific Ocean.</title>
        <authorList>
            <person name="Yan W."/>
            <person name="Feng X."/>
            <person name="Zhang W."/>
            <person name="Nawaz M.Z."/>
            <person name="Luo T."/>
            <person name="Zhang R."/>
            <person name="Jiao N."/>
        </authorList>
    </citation>
    <scope>NUCLEOTIDE SEQUENCE</scope>
    <source>
        <strain evidence="1">XMU1424</strain>
    </source>
</reference>
<comment type="caution">
    <text evidence="1">The sequence shown here is derived from an EMBL/GenBank/DDBJ whole genome shotgun (WGS) entry which is preliminary data.</text>
</comment>